<proteinExistence type="predicted"/>
<accession>A0A8T0B9M5</accession>
<keyword evidence="11" id="KW-1185">Reference proteome</keyword>
<dbReference type="GO" id="GO:0016020">
    <property type="term" value="C:membrane"/>
    <property type="evidence" value="ECO:0007669"/>
    <property type="project" value="UniProtKB-SubCell"/>
</dbReference>
<protein>
    <recommendedName>
        <fullName evidence="9">Cadherin domain-containing protein</fullName>
    </recommendedName>
</protein>
<feature type="domain" description="Cadherin" evidence="9">
    <location>
        <begin position="229"/>
        <end position="331"/>
    </location>
</feature>
<evidence type="ECO:0000256" key="2">
    <source>
        <dbReference type="ARBA" id="ARBA00022692"/>
    </source>
</evidence>
<dbReference type="InterPro" id="IPR002126">
    <property type="entry name" value="Cadherin-like_dom"/>
</dbReference>
<evidence type="ECO:0000256" key="8">
    <source>
        <dbReference type="PROSITE-ProRule" id="PRU00043"/>
    </source>
</evidence>
<evidence type="ECO:0000256" key="3">
    <source>
        <dbReference type="ARBA" id="ARBA00022737"/>
    </source>
</evidence>
<dbReference type="GO" id="GO:0005509">
    <property type="term" value="F:calcium ion binding"/>
    <property type="evidence" value="ECO:0007669"/>
    <property type="project" value="UniProtKB-UniRule"/>
</dbReference>
<comment type="caution">
    <text evidence="10">The sequence shown here is derived from an EMBL/GenBank/DDBJ whole genome shotgun (WGS) entry which is preliminary data.</text>
</comment>
<feature type="domain" description="Cadherin" evidence="9">
    <location>
        <begin position="2"/>
        <end position="57"/>
    </location>
</feature>
<dbReference type="Gene3D" id="2.60.40.60">
    <property type="entry name" value="Cadherins"/>
    <property type="match status" value="2"/>
</dbReference>
<feature type="domain" description="Cadherin" evidence="9">
    <location>
        <begin position="118"/>
        <end position="219"/>
    </location>
</feature>
<dbReference type="AlphaFoldDB" id="A0A8T0B9M5"/>
<dbReference type="PANTHER" id="PTHR24025:SF23">
    <property type="entry name" value="NEURAL-CADHERIN"/>
    <property type="match status" value="1"/>
</dbReference>
<gene>
    <name evidence="10" type="ORF">HF521_001448</name>
</gene>
<name>A0A8T0B9M5_SILME</name>
<organism evidence="10 11">
    <name type="scientific">Silurus meridionalis</name>
    <name type="common">Southern catfish</name>
    <name type="synonym">Silurus soldatovi meridionalis</name>
    <dbReference type="NCBI Taxonomy" id="175797"/>
    <lineage>
        <taxon>Eukaryota</taxon>
        <taxon>Metazoa</taxon>
        <taxon>Chordata</taxon>
        <taxon>Craniata</taxon>
        <taxon>Vertebrata</taxon>
        <taxon>Euteleostomi</taxon>
        <taxon>Actinopterygii</taxon>
        <taxon>Neopterygii</taxon>
        <taxon>Teleostei</taxon>
        <taxon>Ostariophysi</taxon>
        <taxon>Siluriformes</taxon>
        <taxon>Siluridae</taxon>
        <taxon>Silurus</taxon>
    </lineage>
</organism>
<evidence type="ECO:0000256" key="1">
    <source>
        <dbReference type="ARBA" id="ARBA00004370"/>
    </source>
</evidence>
<dbReference type="SUPFAM" id="SSF49313">
    <property type="entry name" value="Cadherin-like"/>
    <property type="match status" value="4"/>
</dbReference>
<dbReference type="GO" id="GO:0005911">
    <property type="term" value="C:cell-cell junction"/>
    <property type="evidence" value="ECO:0007669"/>
    <property type="project" value="TreeGrafter"/>
</dbReference>
<evidence type="ECO:0000256" key="5">
    <source>
        <dbReference type="ARBA" id="ARBA00022889"/>
    </source>
</evidence>
<evidence type="ECO:0000259" key="9">
    <source>
        <dbReference type="PROSITE" id="PS50268"/>
    </source>
</evidence>
<evidence type="ECO:0000256" key="6">
    <source>
        <dbReference type="ARBA" id="ARBA00022989"/>
    </source>
</evidence>
<keyword evidence="7" id="KW-0472">Membrane</keyword>
<evidence type="ECO:0000256" key="7">
    <source>
        <dbReference type="ARBA" id="ARBA00023136"/>
    </source>
</evidence>
<evidence type="ECO:0000256" key="4">
    <source>
        <dbReference type="ARBA" id="ARBA00022837"/>
    </source>
</evidence>
<keyword evidence="6" id="KW-1133">Transmembrane helix</keyword>
<evidence type="ECO:0000313" key="11">
    <source>
        <dbReference type="Proteomes" id="UP000606274"/>
    </source>
</evidence>
<keyword evidence="5" id="KW-0130">Cell adhesion</keyword>
<comment type="subcellular location">
    <subcellularLocation>
        <location evidence="1">Membrane</location>
    </subcellularLocation>
</comment>
<dbReference type="PRINTS" id="PR00205">
    <property type="entry name" value="CADHERIN"/>
</dbReference>
<keyword evidence="4 8" id="KW-0106">Calcium</keyword>
<sequence length="373" mass="40655">MVNPTHAKVTVTSFPNLDFESLSNHFILGLLVVDSNAIFELQTLTVTLTDVDEPPAFLDETSILYIVEKSLPSLIYQPAVIDPENRPLTFAAFSIDHSNSFLFTVKQLDYLTDPRMNDGNNTATKPLFINIINLNDDKPYFVNTITSFTVTEELSPGHMMANITAVVPTNRMDRDSAPLRDSPTITVTVTASFSPFGPPLLNTINITVTVEDINDNPAICFADNQRRGVPETEVKGTIIATITCTDNDVLPLFKEFIFIGLSCLGCSQLFALKTTQIILNGTLDFEDPGNLYAGNGYSLLITAVDKNDISLKGGVVIGSVNATDMDLPPTLLQCSIVSGGGAGGRRKIFHLDPLLGQITLLTHPDMRTCRHTC</sequence>
<reference evidence="10" key="1">
    <citation type="submission" date="2020-08" db="EMBL/GenBank/DDBJ databases">
        <title>Chromosome-level assembly of Southern catfish (Silurus meridionalis) provides insights into visual adaptation to the nocturnal and benthic lifestyles.</title>
        <authorList>
            <person name="Zhang Y."/>
            <person name="Wang D."/>
            <person name="Peng Z."/>
        </authorList>
    </citation>
    <scope>NUCLEOTIDE SEQUENCE</scope>
    <source>
        <strain evidence="10">SWU-2019-XX</strain>
        <tissue evidence="10">Muscle</tissue>
    </source>
</reference>
<dbReference type="Proteomes" id="UP000606274">
    <property type="component" value="Unassembled WGS sequence"/>
</dbReference>
<dbReference type="CDD" id="cd11304">
    <property type="entry name" value="Cadherin_repeat"/>
    <property type="match status" value="3"/>
</dbReference>
<dbReference type="EMBL" id="JABFDY010000010">
    <property type="protein sequence ID" value="KAF7702165.1"/>
    <property type="molecule type" value="Genomic_DNA"/>
</dbReference>
<dbReference type="PROSITE" id="PS50268">
    <property type="entry name" value="CADHERIN_2"/>
    <property type="match status" value="3"/>
</dbReference>
<keyword evidence="2" id="KW-0812">Transmembrane</keyword>
<dbReference type="PANTHER" id="PTHR24025">
    <property type="entry name" value="DESMOGLEIN FAMILY MEMBER"/>
    <property type="match status" value="1"/>
</dbReference>
<dbReference type="GO" id="GO:0007156">
    <property type="term" value="P:homophilic cell adhesion via plasma membrane adhesion molecules"/>
    <property type="evidence" value="ECO:0007669"/>
    <property type="project" value="InterPro"/>
</dbReference>
<dbReference type="InterPro" id="IPR050971">
    <property type="entry name" value="Cadherin-domain_protein"/>
</dbReference>
<keyword evidence="3" id="KW-0677">Repeat</keyword>
<dbReference type="InterPro" id="IPR015919">
    <property type="entry name" value="Cadherin-like_sf"/>
</dbReference>
<evidence type="ECO:0000313" key="10">
    <source>
        <dbReference type="EMBL" id="KAF7702165.1"/>
    </source>
</evidence>